<feature type="compositionally biased region" description="Basic and acidic residues" evidence="1">
    <location>
        <begin position="265"/>
        <end position="289"/>
    </location>
</feature>
<evidence type="ECO:0000256" key="1">
    <source>
        <dbReference type="SAM" id="MobiDB-lite"/>
    </source>
</evidence>
<gene>
    <name evidence="2" type="ORF">Tci_045948</name>
</gene>
<feature type="region of interest" description="Disordered" evidence="1">
    <location>
        <begin position="255"/>
        <end position="289"/>
    </location>
</feature>
<reference evidence="2" key="1">
    <citation type="journal article" date="2019" name="Sci. Rep.">
        <title>Draft genome of Tanacetum cinerariifolium, the natural source of mosquito coil.</title>
        <authorList>
            <person name="Yamashiro T."/>
            <person name="Shiraishi A."/>
            <person name="Satake H."/>
            <person name="Nakayama K."/>
        </authorList>
    </citation>
    <scope>NUCLEOTIDE SEQUENCE</scope>
</reference>
<proteinExistence type="predicted"/>
<dbReference type="PANTHER" id="PTHR11439">
    <property type="entry name" value="GAG-POL-RELATED RETROTRANSPOSON"/>
    <property type="match status" value="1"/>
</dbReference>
<name>A0A6L2MJN0_TANCI</name>
<accession>A0A6L2MJN0</accession>
<organism evidence="2">
    <name type="scientific">Tanacetum cinerariifolium</name>
    <name type="common">Dalmatian daisy</name>
    <name type="synonym">Chrysanthemum cinerariifolium</name>
    <dbReference type="NCBI Taxonomy" id="118510"/>
    <lineage>
        <taxon>Eukaryota</taxon>
        <taxon>Viridiplantae</taxon>
        <taxon>Streptophyta</taxon>
        <taxon>Embryophyta</taxon>
        <taxon>Tracheophyta</taxon>
        <taxon>Spermatophyta</taxon>
        <taxon>Magnoliopsida</taxon>
        <taxon>eudicotyledons</taxon>
        <taxon>Gunneridae</taxon>
        <taxon>Pentapetalae</taxon>
        <taxon>asterids</taxon>
        <taxon>campanulids</taxon>
        <taxon>Asterales</taxon>
        <taxon>Asteraceae</taxon>
        <taxon>Asteroideae</taxon>
        <taxon>Anthemideae</taxon>
        <taxon>Anthemidinae</taxon>
        <taxon>Tanacetum</taxon>
    </lineage>
</organism>
<dbReference type="EMBL" id="BKCJ010006792">
    <property type="protein sequence ID" value="GEU73970.1"/>
    <property type="molecule type" value="Genomic_DNA"/>
</dbReference>
<comment type="caution">
    <text evidence="2">The sequence shown here is derived from an EMBL/GenBank/DDBJ whole genome shotgun (WGS) entry which is preliminary data.</text>
</comment>
<protein>
    <submittedName>
        <fullName evidence="2">Uncharacterized protein</fullName>
    </submittedName>
</protein>
<dbReference type="AlphaFoldDB" id="A0A6L2MJN0"/>
<sequence length="548" mass="63177">MDYIKLLEPEVKNASTSMETQKPLIKDKDGEEVDVHMCRSMIGSLMYLTSSRFDIMFAVCACARYQVNLKVSHLHAKKKIFRYLKGHPKLGLWYPKDSLFDLIAYTDSDYAGESLDRKSKIGCCQYLGCRLISWQRKKQTMVANFTKEAEYVAASSCYGQVLWIQNQLLDYRVDGKEIIITESSIKRDLQLADEDGVDCLPNSTNFKNLEFIWVGKSFSARITDSKYAEHVTDEAVYKELDDRLVRATTTASSLEVEQDSGGLKARVDSSKDEESLGEDASKQERKIDDIDQDKDISLVNNQEDAKMFDVNDLQGKEVFDDKEVNDEVNDELQKVVKEVVKDNSTAKLIVDAKQVNNDGEVNATSIATTNKEQQELTDEEKATLFMQLLEKRRKFFTAKRVEEKRNKPPTQAQQRKIMCTYLNNMEAKKLKDLKNKSFDSIQKMFDRIFKRLSTFVEHKTDLVKDGEEVAIDAIPLAVKSPKIVDWKIYKEGKKSYYQIIKADGNSKMYMFFRHMLKNSDRQVLEDLYKLVKAKFRLTRPVEDLDLLL</sequence>
<dbReference type="PANTHER" id="PTHR11439:SF495">
    <property type="entry name" value="REVERSE TRANSCRIPTASE, RNA-DEPENDENT DNA POLYMERASE-RELATED"/>
    <property type="match status" value="1"/>
</dbReference>
<dbReference type="CDD" id="cd09272">
    <property type="entry name" value="RNase_HI_RT_Ty1"/>
    <property type="match status" value="1"/>
</dbReference>
<evidence type="ECO:0000313" key="2">
    <source>
        <dbReference type="EMBL" id="GEU73970.1"/>
    </source>
</evidence>